<evidence type="ECO:0000313" key="3">
    <source>
        <dbReference type="Proteomes" id="UP001374893"/>
    </source>
</evidence>
<gene>
    <name evidence="2" type="ORF">HAHE_13080</name>
</gene>
<protein>
    <submittedName>
        <fullName evidence="2">Uncharacterized protein</fullName>
    </submittedName>
</protein>
<proteinExistence type="predicted"/>
<dbReference type="RefSeq" id="WP_338689586.1">
    <property type="nucleotide sequence ID" value="NZ_AP024702.1"/>
</dbReference>
<name>A0ABM7RCF8_9BACT</name>
<reference evidence="2 3" key="1">
    <citation type="submission" date="2021-06" db="EMBL/GenBank/DDBJ databases">
        <title>Complete genome of Haloferula helveola possessing various polysaccharide degrading enzymes.</title>
        <authorList>
            <person name="Takami H."/>
            <person name="Huang C."/>
            <person name="Hamasaki K."/>
        </authorList>
    </citation>
    <scope>NUCLEOTIDE SEQUENCE [LARGE SCALE GENOMIC DNA]</scope>
    <source>
        <strain evidence="2 3">CN-1</strain>
    </source>
</reference>
<dbReference type="Proteomes" id="UP001374893">
    <property type="component" value="Chromosome"/>
</dbReference>
<organism evidence="2 3">
    <name type="scientific">Haloferula helveola</name>
    <dbReference type="NCBI Taxonomy" id="490095"/>
    <lineage>
        <taxon>Bacteria</taxon>
        <taxon>Pseudomonadati</taxon>
        <taxon>Verrucomicrobiota</taxon>
        <taxon>Verrucomicrobiia</taxon>
        <taxon>Verrucomicrobiales</taxon>
        <taxon>Verrucomicrobiaceae</taxon>
        <taxon>Haloferula</taxon>
    </lineage>
</organism>
<evidence type="ECO:0000313" key="2">
    <source>
        <dbReference type="EMBL" id="BCX47400.1"/>
    </source>
</evidence>
<feature type="region of interest" description="Disordered" evidence="1">
    <location>
        <begin position="157"/>
        <end position="187"/>
    </location>
</feature>
<evidence type="ECO:0000256" key="1">
    <source>
        <dbReference type="SAM" id="MobiDB-lite"/>
    </source>
</evidence>
<dbReference type="EMBL" id="AP024702">
    <property type="protein sequence ID" value="BCX47400.1"/>
    <property type="molecule type" value="Genomic_DNA"/>
</dbReference>
<accession>A0ABM7RCF8</accession>
<keyword evidence="3" id="KW-1185">Reference proteome</keyword>
<sequence length="187" mass="19726">MKLALVFAAAAGVAGLIGASIGLRELPVESGKGAQAPANGAPADSVVTDGVEVFRRAFWRHPAPDDRIVHAERREWLDQGDVSRWSWFIEVEPSAGLTAHLVEGNAFGLSATNEFAGSGPEWFPTSAEGFRILGSEGARMVLLVNEERIFATGSGAGFRAAAEVPSQPRAEPVAEIGRLPDQSPPDP</sequence>